<dbReference type="Gene3D" id="3.90.78.10">
    <property type="entry name" value="UDP-N-acetylenolpyruvoylglucosamine reductase, C-terminal domain"/>
    <property type="match status" value="1"/>
</dbReference>
<dbReference type="EMBL" id="LT629792">
    <property type="protein sequence ID" value="SDU01796.1"/>
    <property type="molecule type" value="Genomic_DNA"/>
</dbReference>
<organism evidence="20 21">
    <name type="scientific">Schaalia radingae</name>
    <dbReference type="NCBI Taxonomy" id="131110"/>
    <lineage>
        <taxon>Bacteria</taxon>
        <taxon>Bacillati</taxon>
        <taxon>Actinomycetota</taxon>
        <taxon>Actinomycetes</taxon>
        <taxon>Actinomycetales</taxon>
        <taxon>Actinomycetaceae</taxon>
        <taxon>Schaalia</taxon>
    </lineage>
</organism>
<dbReference type="HAMAP" id="MF_00037">
    <property type="entry name" value="MurB"/>
    <property type="match status" value="1"/>
</dbReference>
<feature type="domain" description="FAD-binding PCMH-type" evidence="19">
    <location>
        <begin position="36"/>
        <end position="231"/>
    </location>
</feature>
<dbReference type="InterPro" id="IPR016167">
    <property type="entry name" value="FAD-bd_PCMH_sub1"/>
</dbReference>
<evidence type="ECO:0000256" key="16">
    <source>
        <dbReference type="ARBA" id="ARBA00048914"/>
    </source>
</evidence>
<evidence type="ECO:0000256" key="2">
    <source>
        <dbReference type="ARBA" id="ARBA00003921"/>
    </source>
</evidence>
<dbReference type="Pfam" id="PF02873">
    <property type="entry name" value="MurB_C"/>
    <property type="match status" value="1"/>
</dbReference>
<feature type="active site" evidence="17">
    <location>
        <position position="393"/>
    </location>
</feature>
<keyword evidence="8 17" id="KW-0285">Flavoprotein</keyword>
<evidence type="ECO:0000256" key="15">
    <source>
        <dbReference type="ARBA" id="ARBA00023316"/>
    </source>
</evidence>
<comment type="pathway">
    <text evidence="4 17">Cell wall biogenesis; peptidoglycan biosynthesis.</text>
</comment>
<reference evidence="20 21" key="1">
    <citation type="submission" date="2016-10" db="EMBL/GenBank/DDBJ databases">
        <authorList>
            <person name="Varghese N."/>
            <person name="Submissions S."/>
        </authorList>
    </citation>
    <scope>NUCLEOTIDE SEQUENCE [LARGE SCALE GENOMIC DNA]</scope>
    <source>
        <strain evidence="20 21">DSM 9169</strain>
    </source>
</reference>
<dbReference type="SUPFAM" id="SSF56194">
    <property type="entry name" value="Uridine diphospho-N-Acetylenolpyruvylglucosamine reductase, MurB, C-terminal domain"/>
    <property type="match status" value="1"/>
</dbReference>
<dbReference type="PANTHER" id="PTHR21071:SF4">
    <property type="entry name" value="UDP-N-ACETYLENOLPYRUVOYLGLUCOSAMINE REDUCTASE"/>
    <property type="match status" value="1"/>
</dbReference>
<evidence type="ECO:0000256" key="6">
    <source>
        <dbReference type="ARBA" id="ARBA00022490"/>
    </source>
</evidence>
<comment type="catalytic activity">
    <reaction evidence="16 17">
        <text>UDP-N-acetyl-alpha-D-muramate + NADP(+) = UDP-N-acetyl-3-O-(1-carboxyvinyl)-alpha-D-glucosamine + NADPH + H(+)</text>
        <dbReference type="Rhea" id="RHEA:12248"/>
        <dbReference type="ChEBI" id="CHEBI:15378"/>
        <dbReference type="ChEBI" id="CHEBI:57783"/>
        <dbReference type="ChEBI" id="CHEBI:58349"/>
        <dbReference type="ChEBI" id="CHEBI:68483"/>
        <dbReference type="ChEBI" id="CHEBI:70757"/>
        <dbReference type="EC" id="1.3.1.98"/>
    </reaction>
</comment>
<keyword evidence="7 17" id="KW-0132">Cell division</keyword>
<evidence type="ECO:0000256" key="7">
    <source>
        <dbReference type="ARBA" id="ARBA00022618"/>
    </source>
</evidence>
<evidence type="ECO:0000256" key="8">
    <source>
        <dbReference type="ARBA" id="ARBA00022630"/>
    </source>
</evidence>
<dbReference type="PANTHER" id="PTHR21071">
    <property type="entry name" value="UDP-N-ACETYLENOLPYRUVOYLGLUCOSAMINE REDUCTASE"/>
    <property type="match status" value="1"/>
</dbReference>
<dbReference type="NCBIfam" id="NF010478">
    <property type="entry name" value="PRK13903.1"/>
    <property type="match status" value="1"/>
</dbReference>
<name>A0ABY0V9U2_9ACTO</name>
<dbReference type="Gene3D" id="3.30.465.10">
    <property type="match status" value="1"/>
</dbReference>
<dbReference type="InterPro" id="IPR011601">
    <property type="entry name" value="MurB_C"/>
</dbReference>
<evidence type="ECO:0000256" key="17">
    <source>
        <dbReference type="HAMAP-Rule" id="MF_00037"/>
    </source>
</evidence>
<feature type="compositionally biased region" description="Polar residues" evidence="18">
    <location>
        <begin position="1"/>
        <end position="10"/>
    </location>
</feature>
<evidence type="ECO:0000256" key="5">
    <source>
        <dbReference type="ARBA" id="ARBA00010485"/>
    </source>
</evidence>
<dbReference type="Gene3D" id="3.30.43.10">
    <property type="entry name" value="Uridine Diphospho-n-acetylenolpyruvylglucosamine Reductase, domain 2"/>
    <property type="match status" value="1"/>
</dbReference>
<dbReference type="InterPro" id="IPR036635">
    <property type="entry name" value="MurB_C_sf"/>
</dbReference>
<comment type="cofactor">
    <cofactor evidence="1 17">
        <name>FAD</name>
        <dbReference type="ChEBI" id="CHEBI:57692"/>
    </cofactor>
</comment>
<evidence type="ECO:0000313" key="20">
    <source>
        <dbReference type="EMBL" id="SDU01796.1"/>
    </source>
</evidence>
<keyword evidence="15 17" id="KW-0961">Cell wall biogenesis/degradation</keyword>
<keyword evidence="14 17" id="KW-0131">Cell cycle</keyword>
<evidence type="ECO:0000256" key="1">
    <source>
        <dbReference type="ARBA" id="ARBA00001974"/>
    </source>
</evidence>
<keyword evidence="13 17" id="KW-0560">Oxidoreductase</keyword>
<feature type="active site" description="Proton donor" evidence="17">
    <location>
        <position position="286"/>
    </location>
</feature>
<comment type="subcellular location">
    <subcellularLocation>
        <location evidence="3 17">Cytoplasm</location>
    </subcellularLocation>
</comment>
<evidence type="ECO:0000256" key="18">
    <source>
        <dbReference type="SAM" id="MobiDB-lite"/>
    </source>
</evidence>
<evidence type="ECO:0000256" key="13">
    <source>
        <dbReference type="ARBA" id="ARBA00023002"/>
    </source>
</evidence>
<comment type="function">
    <text evidence="2 17">Cell wall formation.</text>
</comment>
<sequence length="401" mass="42945">MSEQGKNRPSINAEEHRRPRARTHAPRLSDMTTFRVGGPVATLVEPSTEDAFIDAVRRADDEHSPDRLLILGGGSNILADDAPFDGTVIRDARASLETDVTWTPSEPSAPQSSPVIVTAASGVAWDALVNESVKRGLSGLEALSGIPGTVGAAPVQNIGAYGGEVAHTLLHIGAWDRLEQRRVELTHDDLELGYRSSILKQSRLTPRMDGSQWGPTGRWVVLDVTLQLTRSHMSAPVAYSQLARALDVPIGQQVETNRVRSEVLRLRASKGMVIDEGDHDTWSAGSFFTNPILDADEAERLLPPEAPRFDAGRGLVKTSAAWLIDRAGFGKGFALSDECEPCGGHSSARASLSTKHVLALTNRGGACAQDIRDLARAVRAGVKGSFGVTLVPEPVVLGEQI</sequence>
<evidence type="ECO:0000256" key="12">
    <source>
        <dbReference type="ARBA" id="ARBA00022984"/>
    </source>
</evidence>
<keyword evidence="12 17" id="KW-0573">Peptidoglycan synthesis</keyword>
<dbReference type="EC" id="1.3.1.98" evidence="17"/>
<keyword evidence="21" id="KW-1185">Reference proteome</keyword>
<feature type="region of interest" description="Disordered" evidence="18">
    <location>
        <begin position="1"/>
        <end position="26"/>
    </location>
</feature>
<dbReference type="PROSITE" id="PS51387">
    <property type="entry name" value="FAD_PCMH"/>
    <property type="match status" value="1"/>
</dbReference>
<evidence type="ECO:0000256" key="11">
    <source>
        <dbReference type="ARBA" id="ARBA00022960"/>
    </source>
</evidence>
<evidence type="ECO:0000256" key="4">
    <source>
        <dbReference type="ARBA" id="ARBA00004752"/>
    </source>
</evidence>
<evidence type="ECO:0000259" key="19">
    <source>
        <dbReference type="PROSITE" id="PS51387"/>
    </source>
</evidence>
<dbReference type="InterPro" id="IPR006094">
    <property type="entry name" value="Oxid_FAD_bind_N"/>
</dbReference>
<feature type="active site" evidence="17">
    <location>
        <position position="195"/>
    </location>
</feature>
<keyword evidence="9 17" id="KW-0274">FAD</keyword>
<dbReference type="Proteomes" id="UP000198976">
    <property type="component" value="Chromosome I"/>
</dbReference>
<gene>
    <name evidence="17" type="primary">murB</name>
    <name evidence="20" type="ORF">SAMN04489714_1648</name>
</gene>
<dbReference type="InterPro" id="IPR036318">
    <property type="entry name" value="FAD-bd_PCMH-like_sf"/>
</dbReference>
<dbReference type="Pfam" id="PF01565">
    <property type="entry name" value="FAD_binding_4"/>
    <property type="match status" value="1"/>
</dbReference>
<comment type="similarity">
    <text evidence="5 17">Belongs to the MurB family.</text>
</comment>
<evidence type="ECO:0000256" key="10">
    <source>
        <dbReference type="ARBA" id="ARBA00022857"/>
    </source>
</evidence>
<dbReference type="InterPro" id="IPR016169">
    <property type="entry name" value="FAD-bd_PCMH_sub2"/>
</dbReference>
<keyword evidence="6 17" id="KW-0963">Cytoplasm</keyword>
<evidence type="ECO:0000313" key="21">
    <source>
        <dbReference type="Proteomes" id="UP000198976"/>
    </source>
</evidence>
<dbReference type="InterPro" id="IPR003170">
    <property type="entry name" value="MurB"/>
</dbReference>
<dbReference type="InterPro" id="IPR016166">
    <property type="entry name" value="FAD-bd_PCMH"/>
</dbReference>
<protein>
    <recommendedName>
        <fullName evidence="17">UDP-N-acetylenolpyruvoylglucosamine reductase</fullName>
        <ecNumber evidence="17">1.3.1.98</ecNumber>
    </recommendedName>
    <alternativeName>
        <fullName evidence="17">UDP-N-acetylmuramate dehydrogenase</fullName>
    </alternativeName>
</protein>
<evidence type="ECO:0000256" key="3">
    <source>
        <dbReference type="ARBA" id="ARBA00004496"/>
    </source>
</evidence>
<keyword evidence="11 17" id="KW-0133">Cell shape</keyword>
<keyword evidence="10 17" id="KW-0521">NADP</keyword>
<proteinExistence type="inferred from homology"/>
<accession>A0ABY0V9U2</accession>
<dbReference type="SUPFAM" id="SSF56176">
    <property type="entry name" value="FAD-binding/transporter-associated domain-like"/>
    <property type="match status" value="1"/>
</dbReference>
<evidence type="ECO:0000256" key="14">
    <source>
        <dbReference type="ARBA" id="ARBA00023306"/>
    </source>
</evidence>
<evidence type="ECO:0000256" key="9">
    <source>
        <dbReference type="ARBA" id="ARBA00022827"/>
    </source>
</evidence>